<proteinExistence type="predicted"/>
<evidence type="ECO:0000313" key="1">
    <source>
        <dbReference type="EMBL" id="KAG0411541.1"/>
    </source>
</evidence>
<dbReference type="EMBL" id="JABSTQ010011421">
    <property type="protein sequence ID" value="KAG0411541.1"/>
    <property type="molecule type" value="Genomic_DNA"/>
</dbReference>
<organism evidence="1 2">
    <name type="scientific">Ixodes persulcatus</name>
    <name type="common">Taiga tick</name>
    <dbReference type="NCBI Taxonomy" id="34615"/>
    <lineage>
        <taxon>Eukaryota</taxon>
        <taxon>Metazoa</taxon>
        <taxon>Ecdysozoa</taxon>
        <taxon>Arthropoda</taxon>
        <taxon>Chelicerata</taxon>
        <taxon>Arachnida</taxon>
        <taxon>Acari</taxon>
        <taxon>Parasitiformes</taxon>
        <taxon>Ixodida</taxon>
        <taxon>Ixodoidea</taxon>
        <taxon>Ixodidae</taxon>
        <taxon>Ixodinae</taxon>
        <taxon>Ixodes</taxon>
    </lineage>
</organism>
<keyword evidence="2" id="KW-1185">Reference proteome</keyword>
<protein>
    <submittedName>
        <fullName evidence="1">Uncharacterized protein</fullName>
    </submittedName>
</protein>
<gene>
    <name evidence="1" type="ORF">HPB47_011320</name>
</gene>
<sequence length="425" mass="46710">RLAATVVLPKPKYGTSNVAQLTFDRQTVIRYVHYNSARIAELTQRAAEYAAPLADSNWVDRCNTDARQMSSRNTWRFFRTLIDPNQTRSENVEMDQPFQTLDLRAALAKMKRGTAPGAVLSPLLFNLAMMHLPAQLGAVACVQHALYPDDITLWATQGSLGDIEANLQQAATIVDRYARRCGLQCSPQDEHLQPAPLGTKNSEHLQGIERSAPYKSIHAIVADGIGSPNSCPALNPAHHTYGRAGTYSNVVEIRPPHDKRRPRWPTPGAGGSSGPPLWFLTRRLLCGRLRPTPWGMVHGRTLSSSPSEQDADPNPAYTFKGIISYYQSGHSLYPRPCKGLSKADERLLLRLYTNTLLCPATLKHFDPAFTGSCPHCGEVSSDIYHRVWACPSNPKATLLDCSDLQAQRALVGRARAAADATGIPN</sequence>
<accession>A0AC60NWX1</accession>
<evidence type="ECO:0000313" key="2">
    <source>
        <dbReference type="Proteomes" id="UP000805193"/>
    </source>
</evidence>
<dbReference type="Proteomes" id="UP000805193">
    <property type="component" value="Unassembled WGS sequence"/>
</dbReference>
<comment type="caution">
    <text evidence="1">The sequence shown here is derived from an EMBL/GenBank/DDBJ whole genome shotgun (WGS) entry which is preliminary data.</text>
</comment>
<reference evidence="1 2" key="1">
    <citation type="journal article" date="2020" name="Cell">
        <title>Large-Scale Comparative Analyses of Tick Genomes Elucidate Their Genetic Diversity and Vector Capacities.</title>
        <authorList>
            <consortium name="Tick Genome and Microbiome Consortium (TIGMIC)"/>
            <person name="Jia N."/>
            <person name="Wang J."/>
            <person name="Shi W."/>
            <person name="Du L."/>
            <person name="Sun Y."/>
            <person name="Zhan W."/>
            <person name="Jiang J.F."/>
            <person name="Wang Q."/>
            <person name="Zhang B."/>
            <person name="Ji P."/>
            <person name="Bell-Sakyi L."/>
            <person name="Cui X.M."/>
            <person name="Yuan T.T."/>
            <person name="Jiang B.G."/>
            <person name="Yang W.F."/>
            <person name="Lam T.T."/>
            <person name="Chang Q.C."/>
            <person name="Ding S.J."/>
            <person name="Wang X.J."/>
            <person name="Zhu J.G."/>
            <person name="Ruan X.D."/>
            <person name="Zhao L."/>
            <person name="Wei J.T."/>
            <person name="Ye R.Z."/>
            <person name="Que T.C."/>
            <person name="Du C.H."/>
            <person name="Zhou Y.H."/>
            <person name="Cheng J.X."/>
            <person name="Dai P.F."/>
            <person name="Guo W.B."/>
            <person name="Han X.H."/>
            <person name="Huang E.J."/>
            <person name="Li L.F."/>
            <person name="Wei W."/>
            <person name="Gao Y.C."/>
            <person name="Liu J.Z."/>
            <person name="Shao H.Z."/>
            <person name="Wang X."/>
            <person name="Wang C.C."/>
            <person name="Yang T.C."/>
            <person name="Huo Q.B."/>
            <person name="Li W."/>
            <person name="Chen H.Y."/>
            <person name="Chen S.E."/>
            <person name="Zhou L.G."/>
            <person name="Ni X.B."/>
            <person name="Tian J.H."/>
            <person name="Sheng Y."/>
            <person name="Liu T."/>
            <person name="Pan Y.S."/>
            <person name="Xia L.Y."/>
            <person name="Li J."/>
            <person name="Zhao F."/>
            <person name="Cao W.C."/>
        </authorList>
    </citation>
    <scope>NUCLEOTIDE SEQUENCE [LARGE SCALE GENOMIC DNA]</scope>
    <source>
        <strain evidence="1">Iper-2018</strain>
    </source>
</reference>
<name>A0AC60NWX1_IXOPE</name>
<feature type="non-terminal residue" evidence="1">
    <location>
        <position position="1"/>
    </location>
</feature>